<evidence type="ECO:0000259" key="2">
    <source>
        <dbReference type="Pfam" id="PF13524"/>
    </source>
</evidence>
<organism evidence="3 4">
    <name type="scientific">Planifilum fulgidum</name>
    <dbReference type="NCBI Taxonomy" id="201973"/>
    <lineage>
        <taxon>Bacteria</taxon>
        <taxon>Bacillati</taxon>
        <taxon>Bacillota</taxon>
        <taxon>Bacilli</taxon>
        <taxon>Bacillales</taxon>
        <taxon>Thermoactinomycetaceae</taxon>
        <taxon>Planifilum</taxon>
    </lineage>
</organism>
<dbReference type="Pfam" id="PF13524">
    <property type="entry name" value="Glyco_trans_1_2"/>
    <property type="match status" value="1"/>
</dbReference>
<dbReference type="InterPro" id="IPR024542">
    <property type="entry name" value="YkvP_N"/>
</dbReference>
<dbReference type="InterPro" id="IPR055259">
    <property type="entry name" value="YkvP/CgeB_Glyco_trans-like"/>
</dbReference>
<dbReference type="AlphaFoldDB" id="A0A1I2PBM7"/>
<dbReference type="EMBL" id="FOOK01000017">
    <property type="protein sequence ID" value="SFG13494.1"/>
    <property type="molecule type" value="Genomic_DNA"/>
</dbReference>
<sequence>MKWYYLENYVNYVETVPSGFKENNIPLFVPKPDLTPQELVHQLNQYRPDVILTNGWTPFHREPYFQVVRRYCEETDSLHVFWSTEDPLHTDYWSLYVLETGRPDVVFTHSYDCTKIYQERGLPSYYLPFACNPRIHRTLPPVPQYQSDVALVANFSNATMESWRLQSLRILLEPLLRENISLKIWGKGWEQGKNLLPFSVPNHVIGGPIPYRRVPYVYASAKIILGIQNHQEVLTRRTWECIGTGGLLITNHIPAVLRHFKPNHHLLTSRHPEETRALVRNLLKNRPLRDRIAANGQKHVHQNHRYGHRVREMVEKVSELLQFKREQRRSYRFPSPSPVQEIRSRQAFTCTSPGGQPMDRPTLVIKRNKGLLRDYRSCLLFPLESCLNEGFDVQLARVKLFLSVNPDRNTAIKCQYFSSKEQPTSLPRDLVLEGESSAIPVTAINKEKPYQAPVTIPVTPLVRRLIREGKKTLMIYLSIPPEKEGTVQFLGPQIPRTHPLAKLVYYERFTPRLEIRYRRRPGTDLNPPWEPFAR</sequence>
<reference evidence="3 4" key="1">
    <citation type="submission" date="2016-10" db="EMBL/GenBank/DDBJ databases">
        <authorList>
            <person name="de Groot N.N."/>
        </authorList>
    </citation>
    <scope>NUCLEOTIDE SEQUENCE [LARGE SCALE GENOMIC DNA]</scope>
    <source>
        <strain evidence="3 4">DSM 44945</strain>
    </source>
</reference>
<feature type="domain" description="Spore protein YkvP N-terminal" evidence="1">
    <location>
        <begin position="6"/>
        <end position="108"/>
    </location>
</feature>
<evidence type="ECO:0000313" key="4">
    <source>
        <dbReference type="Proteomes" id="UP000198661"/>
    </source>
</evidence>
<feature type="domain" description="Spore protein YkvP/CgeB glycosyl transferase-like" evidence="2">
    <location>
        <begin position="169"/>
        <end position="314"/>
    </location>
</feature>
<protein>
    <submittedName>
        <fullName evidence="3">Spore maturation protein CgeB</fullName>
    </submittedName>
</protein>
<dbReference type="RefSeq" id="WP_092038689.1">
    <property type="nucleotide sequence ID" value="NZ_FOOK01000017.1"/>
</dbReference>
<evidence type="ECO:0000259" key="1">
    <source>
        <dbReference type="Pfam" id="PF12996"/>
    </source>
</evidence>
<gene>
    <name evidence="3" type="ORF">SAMN04488025_11725</name>
</gene>
<accession>A0A1I2PBM7</accession>
<proteinExistence type="predicted"/>
<dbReference type="SUPFAM" id="SSF53756">
    <property type="entry name" value="UDP-Glycosyltransferase/glycogen phosphorylase"/>
    <property type="match status" value="1"/>
</dbReference>
<evidence type="ECO:0000313" key="3">
    <source>
        <dbReference type="EMBL" id="SFG13494.1"/>
    </source>
</evidence>
<keyword evidence="4" id="KW-1185">Reference proteome</keyword>
<dbReference type="STRING" id="201973.SAMN04488025_11725"/>
<dbReference type="Pfam" id="PF12996">
    <property type="entry name" value="DUF3880"/>
    <property type="match status" value="1"/>
</dbReference>
<dbReference type="OrthoDB" id="7019976at2"/>
<name>A0A1I2PBM7_9BACL</name>
<dbReference type="Proteomes" id="UP000198661">
    <property type="component" value="Unassembled WGS sequence"/>
</dbReference>